<protein>
    <submittedName>
        <fullName evidence="2">KRAB-A domain-containing protein 2-like</fullName>
    </submittedName>
</protein>
<keyword evidence="1" id="KW-1185">Reference proteome</keyword>
<sequence length="158" mass="18323">MIATWMETNDNAKWSESLRFVQAMKNSAFHSGIKRSPYEAMFGCTMKMGLATLSIPKNVITELINEDDLISVLEDSKITISNENEETNTTEKINEDIDIDHNQGKKIDIEIYKNKGVDIKTKIDNDEKTILWKKDKNEKVNEKILLERSTKIKRQREE</sequence>
<dbReference type="Gene3D" id="3.30.420.10">
    <property type="entry name" value="Ribonuclease H-like superfamily/Ribonuclease H"/>
    <property type="match status" value="1"/>
</dbReference>
<evidence type="ECO:0000313" key="1">
    <source>
        <dbReference type="Proteomes" id="UP000694846"/>
    </source>
</evidence>
<organism evidence="1 2">
    <name type="scientific">Sipha flava</name>
    <name type="common">yellow sugarcane aphid</name>
    <dbReference type="NCBI Taxonomy" id="143950"/>
    <lineage>
        <taxon>Eukaryota</taxon>
        <taxon>Metazoa</taxon>
        <taxon>Ecdysozoa</taxon>
        <taxon>Arthropoda</taxon>
        <taxon>Hexapoda</taxon>
        <taxon>Insecta</taxon>
        <taxon>Pterygota</taxon>
        <taxon>Neoptera</taxon>
        <taxon>Paraneoptera</taxon>
        <taxon>Hemiptera</taxon>
        <taxon>Sternorrhyncha</taxon>
        <taxon>Aphidomorpha</taxon>
        <taxon>Aphidoidea</taxon>
        <taxon>Aphididae</taxon>
        <taxon>Sipha</taxon>
    </lineage>
</organism>
<dbReference type="AlphaFoldDB" id="A0A8B8GBI6"/>
<dbReference type="GO" id="GO:0003676">
    <property type="term" value="F:nucleic acid binding"/>
    <property type="evidence" value="ECO:0007669"/>
    <property type="project" value="InterPro"/>
</dbReference>
<dbReference type="RefSeq" id="XP_025420145.1">
    <property type="nucleotide sequence ID" value="XM_025564360.1"/>
</dbReference>
<dbReference type="GeneID" id="112690356"/>
<dbReference type="OrthoDB" id="2499658at2759"/>
<name>A0A8B8GBI6_9HEMI</name>
<evidence type="ECO:0000313" key="2">
    <source>
        <dbReference type="RefSeq" id="XP_025420145.1"/>
    </source>
</evidence>
<dbReference type="Proteomes" id="UP000694846">
    <property type="component" value="Unplaced"/>
</dbReference>
<reference evidence="2" key="1">
    <citation type="submission" date="2025-08" db="UniProtKB">
        <authorList>
            <consortium name="RefSeq"/>
        </authorList>
    </citation>
    <scope>IDENTIFICATION</scope>
    <source>
        <tissue evidence="2">Whole body</tissue>
    </source>
</reference>
<gene>
    <name evidence="2" type="primary">LOC112690356</name>
</gene>
<accession>A0A8B8GBI6</accession>
<proteinExistence type="predicted"/>
<dbReference type="InterPro" id="IPR036397">
    <property type="entry name" value="RNaseH_sf"/>
</dbReference>